<dbReference type="Pfam" id="PF11150">
    <property type="entry name" value="DUF2927"/>
    <property type="match status" value="1"/>
</dbReference>
<accession>A0A5J6N0R6</accession>
<dbReference type="Proteomes" id="UP000325797">
    <property type="component" value="Chromosome"/>
</dbReference>
<keyword evidence="2" id="KW-1185">Reference proteome</keyword>
<name>A0A5J6N0R6_9PROT</name>
<protein>
    <recommendedName>
        <fullName evidence="3">DUF2927 domain-containing protein</fullName>
    </recommendedName>
</protein>
<dbReference type="KEGG" id="hadh:FRZ61_24770"/>
<dbReference type="AlphaFoldDB" id="A0A5J6N0R6"/>
<dbReference type="EMBL" id="CP042582">
    <property type="protein sequence ID" value="QEX22545.1"/>
    <property type="molecule type" value="Genomic_DNA"/>
</dbReference>
<evidence type="ECO:0008006" key="3">
    <source>
        <dbReference type="Google" id="ProtNLM"/>
    </source>
</evidence>
<dbReference type="RefSeq" id="WP_191909426.1">
    <property type="nucleotide sequence ID" value="NZ_CP042582.1"/>
</dbReference>
<organism evidence="1 2">
    <name type="scientific">Hypericibacter adhaerens</name>
    <dbReference type="NCBI Taxonomy" id="2602016"/>
    <lineage>
        <taxon>Bacteria</taxon>
        <taxon>Pseudomonadati</taxon>
        <taxon>Pseudomonadota</taxon>
        <taxon>Alphaproteobacteria</taxon>
        <taxon>Rhodospirillales</taxon>
        <taxon>Dongiaceae</taxon>
        <taxon>Hypericibacter</taxon>
    </lineage>
</organism>
<gene>
    <name evidence="1" type="ORF">FRZ61_24770</name>
</gene>
<evidence type="ECO:0000313" key="1">
    <source>
        <dbReference type="EMBL" id="QEX22545.1"/>
    </source>
</evidence>
<sequence length="246" mass="27120">MAALSWARRSVGVLSRCALLLLAIPLLGASNNARVDRLVTNFDLIIFNTEFGTPMDAKIHKWVTSIRIFLDARAGPLDLERRQLEEHVALLRRLTGLKIDLVPKASDANLMFVFDTADRLIGSVNRYLDPPLGSWKDLHGSTCFGMFAVKGAQAIGYAVIGIPIDIVMSQGILQACVIEETTQVLGLPNDSDKVYPSVFNDHSPQVTLTDDDEMLVRLLYSPRLQPGMARPEALKIVRQILEEGGP</sequence>
<reference evidence="1 2" key="1">
    <citation type="submission" date="2019-08" db="EMBL/GenBank/DDBJ databases">
        <title>Hyperibacter terrae gen. nov., sp. nov. and Hyperibacter viscosus sp. nov., two new members in the family Rhodospirillaceae isolated from the rhizosphere of Hypericum perforatum.</title>
        <authorList>
            <person name="Noviana Z."/>
        </authorList>
    </citation>
    <scope>NUCLEOTIDE SEQUENCE [LARGE SCALE GENOMIC DNA]</scope>
    <source>
        <strain evidence="1 2">R5959</strain>
    </source>
</reference>
<proteinExistence type="predicted"/>
<evidence type="ECO:0000313" key="2">
    <source>
        <dbReference type="Proteomes" id="UP000325797"/>
    </source>
</evidence>
<dbReference type="InterPro" id="IPR021323">
    <property type="entry name" value="DUF2927"/>
</dbReference>